<feature type="signal peptide" evidence="1">
    <location>
        <begin position="1"/>
        <end position="25"/>
    </location>
</feature>
<reference evidence="2 3" key="1">
    <citation type="submission" date="2018-03" db="EMBL/GenBank/DDBJ databases">
        <title>Genomic Encyclopedia of Archaeal and Bacterial Type Strains, Phase II (KMG-II): from individual species to whole genera.</title>
        <authorList>
            <person name="Goeker M."/>
        </authorList>
    </citation>
    <scope>NUCLEOTIDE SEQUENCE [LARGE SCALE GENOMIC DNA]</scope>
    <source>
        <strain evidence="2 3">DSM 27929</strain>
    </source>
</reference>
<name>A0A2T0WG61_9BACT</name>
<comment type="caution">
    <text evidence="2">The sequence shown here is derived from an EMBL/GenBank/DDBJ whole genome shotgun (WGS) entry which is preliminary data.</text>
</comment>
<dbReference type="EMBL" id="PVTR01000011">
    <property type="protein sequence ID" value="PRY85698.1"/>
    <property type="molecule type" value="Genomic_DNA"/>
</dbReference>
<keyword evidence="1" id="KW-0732">Signal</keyword>
<accession>A0A2T0WG61</accession>
<evidence type="ECO:0000256" key="1">
    <source>
        <dbReference type="SAM" id="SignalP"/>
    </source>
</evidence>
<proteinExistence type="predicted"/>
<dbReference type="Proteomes" id="UP000238157">
    <property type="component" value="Unassembled WGS sequence"/>
</dbReference>
<dbReference type="PROSITE" id="PS51257">
    <property type="entry name" value="PROKAR_LIPOPROTEIN"/>
    <property type="match status" value="1"/>
</dbReference>
<evidence type="ECO:0000313" key="3">
    <source>
        <dbReference type="Proteomes" id="UP000238157"/>
    </source>
</evidence>
<dbReference type="AlphaFoldDB" id="A0A2T0WG61"/>
<evidence type="ECO:0000313" key="2">
    <source>
        <dbReference type="EMBL" id="PRY85698.1"/>
    </source>
</evidence>
<gene>
    <name evidence="2" type="ORF">CLW00_11140</name>
</gene>
<organism evidence="2 3">
    <name type="scientific">Mongoliibacter ruber</name>
    <dbReference type="NCBI Taxonomy" id="1750599"/>
    <lineage>
        <taxon>Bacteria</taxon>
        <taxon>Pseudomonadati</taxon>
        <taxon>Bacteroidota</taxon>
        <taxon>Cytophagia</taxon>
        <taxon>Cytophagales</taxon>
        <taxon>Cyclobacteriaceae</taxon>
        <taxon>Mongoliibacter</taxon>
    </lineage>
</organism>
<keyword evidence="3" id="KW-1185">Reference proteome</keyword>
<sequence>MKTTKLNLALIIVSCLLVLSCMSNRKALSQWIGANANELIEKWGDPDQIETEGMYTIWTYDRFDSKFPGTTGSRSTATNDDGSSPYDTAEAVKFIINTSNRTILRYELVNNDQ</sequence>
<protein>
    <submittedName>
        <fullName evidence="2">Uncharacterized protein</fullName>
    </submittedName>
</protein>
<feature type="chain" id="PRO_5015448623" evidence="1">
    <location>
        <begin position="26"/>
        <end position="113"/>
    </location>
</feature>